<evidence type="ECO:0000259" key="4">
    <source>
        <dbReference type="PROSITE" id="PS51266"/>
    </source>
</evidence>
<dbReference type="InterPro" id="IPR008913">
    <property type="entry name" value="Znf_CHY"/>
</dbReference>
<dbReference type="PANTHER" id="PTHR28082:SF1">
    <property type="entry name" value="HELPER OF TIM PROTEIN 13"/>
    <property type="match status" value="1"/>
</dbReference>
<accession>A0ABY4HCW7</accession>
<evidence type="ECO:0000256" key="3">
    <source>
        <dbReference type="ARBA" id="ARBA00022833"/>
    </source>
</evidence>
<dbReference type="Pfam" id="PF05495">
    <property type="entry name" value="zf-CHY"/>
    <property type="match status" value="1"/>
</dbReference>
<dbReference type="InterPro" id="IPR016694">
    <property type="entry name" value="UCP017292"/>
</dbReference>
<feature type="domain" description="CHY-type" evidence="4">
    <location>
        <begin position="12"/>
        <end position="92"/>
    </location>
</feature>
<dbReference type="EMBL" id="CP095075">
    <property type="protein sequence ID" value="UOR12569.1"/>
    <property type="molecule type" value="Genomic_DNA"/>
</dbReference>
<sequence length="113" mass="13128">MSARNPLVKGVDVDSRTRCSHYHTEVDIVAIKFLCCNEYYACYYCHQETASHSASKWPQDQWNEQAILCGNCQHELTINEYMSTSNCPQCDSRFNEKCSNHFHLYFDVTNESS</sequence>
<dbReference type="PANTHER" id="PTHR28082">
    <property type="entry name" value="ZINC FINGER PROTEIN"/>
    <property type="match status" value="1"/>
</dbReference>
<evidence type="ECO:0000313" key="6">
    <source>
        <dbReference type="Proteomes" id="UP000830326"/>
    </source>
</evidence>
<dbReference type="PIRSF" id="PIRSF017292">
    <property type="entry name" value="UCP017292_Znf_CHY"/>
    <property type="match status" value="1"/>
</dbReference>
<evidence type="ECO:0000256" key="1">
    <source>
        <dbReference type="ARBA" id="ARBA00022723"/>
    </source>
</evidence>
<reference evidence="5" key="1">
    <citation type="submission" date="2022-04" db="EMBL/GenBank/DDBJ databases">
        <title>Halobacillus sp. isolated from saltern.</title>
        <authorList>
            <person name="Won M."/>
            <person name="Lee C.-M."/>
            <person name="Woen H.-Y."/>
            <person name="Kwon S.-W."/>
        </authorList>
    </citation>
    <scope>NUCLEOTIDE SEQUENCE</scope>
    <source>
        <strain evidence="5">SSHM10-5</strain>
    </source>
</reference>
<keyword evidence="3" id="KW-0862">Zinc</keyword>
<organism evidence="5 6">
    <name type="scientific">Halobacillus amylolyticus</name>
    <dbReference type="NCBI Taxonomy" id="2932259"/>
    <lineage>
        <taxon>Bacteria</taxon>
        <taxon>Bacillati</taxon>
        <taxon>Bacillota</taxon>
        <taxon>Bacilli</taxon>
        <taxon>Bacillales</taxon>
        <taxon>Bacillaceae</taxon>
        <taxon>Halobacillus</taxon>
    </lineage>
</organism>
<evidence type="ECO:0000256" key="2">
    <source>
        <dbReference type="ARBA" id="ARBA00022771"/>
    </source>
</evidence>
<dbReference type="RefSeq" id="WP_245033401.1">
    <property type="nucleotide sequence ID" value="NZ_CP095075.1"/>
</dbReference>
<keyword evidence="1" id="KW-0479">Metal-binding</keyword>
<dbReference type="Proteomes" id="UP000830326">
    <property type="component" value="Chromosome"/>
</dbReference>
<gene>
    <name evidence="5" type="ORF">MUO15_03345</name>
</gene>
<evidence type="ECO:0000313" key="5">
    <source>
        <dbReference type="EMBL" id="UOR12569.1"/>
    </source>
</evidence>
<protein>
    <submittedName>
        <fullName evidence="5">CHY zinc finger protein</fullName>
    </submittedName>
</protein>
<proteinExistence type="predicted"/>
<dbReference type="PROSITE" id="PS51266">
    <property type="entry name" value="ZF_CHY"/>
    <property type="match status" value="1"/>
</dbReference>
<keyword evidence="2" id="KW-0863">Zinc-finger</keyword>
<name>A0ABY4HCW7_9BACI</name>
<dbReference type="SUPFAM" id="SSF161219">
    <property type="entry name" value="CHY zinc finger-like"/>
    <property type="match status" value="1"/>
</dbReference>
<dbReference type="InterPro" id="IPR037274">
    <property type="entry name" value="Znf_CHY_sf"/>
</dbReference>
<keyword evidence="6" id="KW-1185">Reference proteome</keyword>
<dbReference type="InterPro" id="IPR052604">
    <property type="entry name" value="Mito_Tim_assembly_helper"/>
</dbReference>